<evidence type="ECO:0000313" key="1">
    <source>
        <dbReference type="EMBL" id="PIR98993.1"/>
    </source>
</evidence>
<dbReference type="Pfam" id="PF10706">
    <property type="entry name" value="Aminoglyc_resit"/>
    <property type="match status" value="1"/>
</dbReference>
<evidence type="ECO:0008006" key="3">
    <source>
        <dbReference type="Google" id="ProtNLM"/>
    </source>
</evidence>
<comment type="caution">
    <text evidence="1">The sequence shown here is derived from an EMBL/GenBank/DDBJ whole genome shotgun (WGS) entry which is preliminary data.</text>
</comment>
<accession>A0A2H0VIT6</accession>
<gene>
    <name evidence="1" type="ORF">COT87_01790</name>
</gene>
<dbReference type="Gene3D" id="3.30.460.40">
    <property type="match status" value="1"/>
</dbReference>
<sequence length="189" mass="22259">MSKLEQTKNTLNTILEHYKGFWAVAGGWAIDLYLGEVTRKHKDIEVAVWRDEQHFLNSCFASWNGKYLIKGNALEWNAEDKLELPIHELHFSKGDEEIEVLLNERKNENWVFRRDQTITYPENKFYQTTTSGIKILAPEVVLLYKAKDPKDHDTQDLHNALVKMTSEQKLWLHDSISKMFPQHTWLSFI</sequence>
<dbReference type="EMBL" id="PFAF01000035">
    <property type="protein sequence ID" value="PIR98993.1"/>
    <property type="molecule type" value="Genomic_DNA"/>
</dbReference>
<protein>
    <recommendedName>
        <fullName evidence="3">Amino acid transporter</fullName>
    </recommendedName>
</protein>
<evidence type="ECO:0000313" key="2">
    <source>
        <dbReference type="Proteomes" id="UP000230796"/>
    </source>
</evidence>
<name>A0A2H0VIT6_9BACT</name>
<dbReference type="AlphaFoldDB" id="A0A2H0VIT6"/>
<dbReference type="InterPro" id="IPR019646">
    <property type="entry name" value="Aminoglyc_AdlTrfase"/>
</dbReference>
<dbReference type="Proteomes" id="UP000230796">
    <property type="component" value="Unassembled WGS sequence"/>
</dbReference>
<reference evidence="2" key="1">
    <citation type="submission" date="2017-09" db="EMBL/GenBank/DDBJ databases">
        <title>Depth-based differentiation of microbial function through sediment-hosted aquifers and enrichment of novel symbionts in the deep terrestrial subsurface.</title>
        <authorList>
            <person name="Probst A.J."/>
            <person name="Ladd B."/>
            <person name="Jarett J.K."/>
            <person name="Geller-Mcgrath D.E."/>
            <person name="Sieber C.M.K."/>
            <person name="Emerson J.B."/>
            <person name="Anantharaman K."/>
            <person name="Thomas B.C."/>
            <person name="Malmstrom R."/>
            <person name="Stieglmeier M."/>
            <person name="Klingl A."/>
            <person name="Woyke T."/>
            <person name="Ryan C.M."/>
            <person name="Banfield J.F."/>
        </authorList>
    </citation>
    <scope>NUCLEOTIDE SEQUENCE [LARGE SCALE GENOMIC DNA]</scope>
</reference>
<proteinExistence type="predicted"/>
<organism evidence="1 2">
    <name type="scientific">Candidatus Collierbacteria bacterium CG10_big_fil_rev_8_21_14_0_10_44_9</name>
    <dbReference type="NCBI Taxonomy" id="1974535"/>
    <lineage>
        <taxon>Bacteria</taxon>
        <taxon>Candidatus Collieribacteriota</taxon>
    </lineage>
</organism>